<organism evidence="1 2">
    <name type="scientific">Tanacetum coccineum</name>
    <dbReference type="NCBI Taxonomy" id="301880"/>
    <lineage>
        <taxon>Eukaryota</taxon>
        <taxon>Viridiplantae</taxon>
        <taxon>Streptophyta</taxon>
        <taxon>Embryophyta</taxon>
        <taxon>Tracheophyta</taxon>
        <taxon>Spermatophyta</taxon>
        <taxon>Magnoliopsida</taxon>
        <taxon>eudicotyledons</taxon>
        <taxon>Gunneridae</taxon>
        <taxon>Pentapetalae</taxon>
        <taxon>asterids</taxon>
        <taxon>campanulids</taxon>
        <taxon>Asterales</taxon>
        <taxon>Asteraceae</taxon>
        <taxon>Asteroideae</taxon>
        <taxon>Anthemideae</taxon>
        <taxon>Anthemidinae</taxon>
        <taxon>Tanacetum</taxon>
    </lineage>
</organism>
<gene>
    <name evidence="1" type="ORF">Tco_0856790</name>
</gene>
<comment type="caution">
    <text evidence="1">The sequence shown here is derived from an EMBL/GenBank/DDBJ whole genome shotgun (WGS) entry which is preliminary data.</text>
</comment>
<accession>A0ABQ5B7F2</accession>
<sequence length="113" mass="12781">MASTSMNARLNIEKLDGNSVQKHRGSKQVVFKQLGSGVKTGVHGVHVQSVWFKGELQGAQGNREDEIFQVSKDDATVAQRRLEDKQLEVPTSEEDVEYQYRLRITVKVEIVRI</sequence>
<reference evidence="1" key="1">
    <citation type="journal article" date="2022" name="Int. J. Mol. Sci.">
        <title>Draft Genome of Tanacetum Coccineum: Genomic Comparison of Closely Related Tanacetum-Family Plants.</title>
        <authorList>
            <person name="Yamashiro T."/>
            <person name="Shiraishi A."/>
            <person name="Nakayama K."/>
            <person name="Satake H."/>
        </authorList>
    </citation>
    <scope>NUCLEOTIDE SEQUENCE</scope>
</reference>
<evidence type="ECO:0000313" key="1">
    <source>
        <dbReference type="EMBL" id="GJT09748.1"/>
    </source>
</evidence>
<dbReference type="Proteomes" id="UP001151760">
    <property type="component" value="Unassembled WGS sequence"/>
</dbReference>
<evidence type="ECO:0000313" key="2">
    <source>
        <dbReference type="Proteomes" id="UP001151760"/>
    </source>
</evidence>
<proteinExistence type="predicted"/>
<reference evidence="1" key="2">
    <citation type="submission" date="2022-01" db="EMBL/GenBank/DDBJ databases">
        <authorList>
            <person name="Yamashiro T."/>
            <person name="Shiraishi A."/>
            <person name="Satake H."/>
            <person name="Nakayama K."/>
        </authorList>
    </citation>
    <scope>NUCLEOTIDE SEQUENCE</scope>
</reference>
<name>A0ABQ5B7F2_9ASTR</name>
<protein>
    <submittedName>
        <fullName evidence="1">Uncharacterized protein</fullName>
    </submittedName>
</protein>
<dbReference type="EMBL" id="BQNB010012933">
    <property type="protein sequence ID" value="GJT09748.1"/>
    <property type="molecule type" value="Genomic_DNA"/>
</dbReference>
<keyword evidence="2" id="KW-1185">Reference proteome</keyword>